<dbReference type="Pfam" id="PF00702">
    <property type="entry name" value="Hydrolase"/>
    <property type="match status" value="1"/>
</dbReference>
<sequence length="266" mass="30111">MTEQQSTFDEPQQSQQNQSQRKFRACLFDMDGLLINSEQIYTDISSKVLREKFNIERGLTWDVKSQMQGLPGSIATQKMVDCYGLNDKTTGEQLYKITSKMQTDYWPTCQLMPGVAELIRYLHDKGIPICVCTSTSKTKLSLKTSHLQDTFKLFDGNVITGDHESIVGKGKPLPFIWWLGVDKLNENLKKKGKLGDIKPEECLIFEDAVAGFISGKRAQGYVIWVPNEHNLKLIGQQKVKEMVGEKNEFGCVLNSLKDFKPGNYGL</sequence>
<dbReference type="OrthoDB" id="40579at2759"/>
<dbReference type="SFLD" id="SFLDS00003">
    <property type="entry name" value="Haloacid_Dehalogenase"/>
    <property type="match status" value="1"/>
</dbReference>
<name>A0A9W7DGZ2_AMBMO</name>
<dbReference type="PANTHER" id="PTHR18901:SF38">
    <property type="entry name" value="PSEUDOURIDINE-5'-PHOSPHATASE"/>
    <property type="match status" value="1"/>
</dbReference>
<accession>A0A9W7DGZ2</accession>
<dbReference type="EMBL" id="BSXU01003088">
    <property type="protein sequence ID" value="GMG39672.1"/>
    <property type="molecule type" value="Genomic_DNA"/>
</dbReference>
<dbReference type="Gene3D" id="3.40.50.1000">
    <property type="entry name" value="HAD superfamily/HAD-like"/>
    <property type="match status" value="1"/>
</dbReference>
<dbReference type="AlphaFoldDB" id="A0A9W7DGZ2"/>
<dbReference type="Gene3D" id="1.10.150.240">
    <property type="entry name" value="Putative phosphatase, domain 2"/>
    <property type="match status" value="1"/>
</dbReference>
<dbReference type="InterPro" id="IPR023198">
    <property type="entry name" value="PGP-like_dom2"/>
</dbReference>
<reference evidence="1" key="1">
    <citation type="submission" date="2023-04" db="EMBL/GenBank/DDBJ databases">
        <title>Ambrosiozyma monospora NBRC 1965.</title>
        <authorList>
            <person name="Ichikawa N."/>
            <person name="Sato H."/>
            <person name="Tonouchi N."/>
        </authorList>
    </citation>
    <scope>NUCLEOTIDE SEQUENCE</scope>
    <source>
        <strain evidence="1">NBRC 1965</strain>
    </source>
</reference>
<dbReference type="SFLD" id="SFLDG01129">
    <property type="entry name" value="C1.5:_HAD__Beta-PGM__Phosphata"/>
    <property type="match status" value="1"/>
</dbReference>
<protein>
    <submittedName>
        <fullName evidence="1">Unnamed protein product</fullName>
    </submittedName>
</protein>
<evidence type="ECO:0000313" key="2">
    <source>
        <dbReference type="Proteomes" id="UP001165063"/>
    </source>
</evidence>
<gene>
    <name evidence="1" type="ORF">Amon01_000552900</name>
</gene>
<comment type="caution">
    <text evidence="1">The sequence shown here is derived from an EMBL/GenBank/DDBJ whole genome shotgun (WGS) entry which is preliminary data.</text>
</comment>
<dbReference type="InterPro" id="IPR023214">
    <property type="entry name" value="HAD_sf"/>
</dbReference>
<proteinExistence type="predicted"/>
<dbReference type="Proteomes" id="UP001165063">
    <property type="component" value="Unassembled WGS sequence"/>
</dbReference>
<organism evidence="1 2">
    <name type="scientific">Ambrosiozyma monospora</name>
    <name type="common">Yeast</name>
    <name type="synonym">Endomycopsis monosporus</name>
    <dbReference type="NCBI Taxonomy" id="43982"/>
    <lineage>
        <taxon>Eukaryota</taxon>
        <taxon>Fungi</taxon>
        <taxon>Dikarya</taxon>
        <taxon>Ascomycota</taxon>
        <taxon>Saccharomycotina</taxon>
        <taxon>Pichiomycetes</taxon>
        <taxon>Pichiales</taxon>
        <taxon>Pichiaceae</taxon>
        <taxon>Ambrosiozyma</taxon>
    </lineage>
</organism>
<dbReference type="SUPFAM" id="SSF56784">
    <property type="entry name" value="HAD-like"/>
    <property type="match status" value="1"/>
</dbReference>
<keyword evidence="2" id="KW-1185">Reference proteome</keyword>
<dbReference type="GO" id="GO:0016791">
    <property type="term" value="F:phosphatase activity"/>
    <property type="evidence" value="ECO:0007669"/>
    <property type="project" value="TreeGrafter"/>
</dbReference>
<evidence type="ECO:0000313" key="1">
    <source>
        <dbReference type="EMBL" id="GMG39672.1"/>
    </source>
</evidence>
<dbReference type="InterPro" id="IPR036412">
    <property type="entry name" value="HAD-like_sf"/>
</dbReference>
<dbReference type="PANTHER" id="PTHR18901">
    <property type="entry name" value="2-DEOXYGLUCOSE-6-PHOSPHATE PHOSPHATASE 2"/>
    <property type="match status" value="1"/>
</dbReference>